<dbReference type="EMBL" id="CP001087">
    <property type="protein sequence ID" value="ACN17363.1"/>
    <property type="molecule type" value="Genomic_DNA"/>
</dbReference>
<accession>C0QDU2</accession>
<dbReference type="InterPro" id="IPR000120">
    <property type="entry name" value="Amidase"/>
</dbReference>
<dbReference type="eggNOG" id="COG0154">
    <property type="taxonomic scope" value="Bacteria"/>
</dbReference>
<sequence>MGCSGTHCYAGGKGPGGSPWQGCHGHRLGGCLDEHDTTFLGASPAWYCRAGYSRYHGLLCCGAFMGRGCDFPCAGVFIDRIFQKQAPWYYPESVAFGTDPGRLQRRVGSCCGRGIVPLCTGNDAGGSIRSVKELTQIQALRWTLNQRLLTFFQKFDLLLTPTMPSEPFAAEGPPPDIIGGQPIPLLGAVAFTYPFNLSGHPAASVPAGFTENGLPVRLQIVGACHADDLVLQAARAYEKMRPWNDQWPVL</sequence>
<evidence type="ECO:0000259" key="2">
    <source>
        <dbReference type="Pfam" id="PF01425"/>
    </source>
</evidence>
<organism evidence="3 4">
    <name type="scientific">Desulforapulum autotrophicum (strain ATCC 43914 / DSM 3382 / VKM B-1955 / HRM2)</name>
    <name type="common">Desulfobacterium autotrophicum</name>
    <dbReference type="NCBI Taxonomy" id="177437"/>
    <lineage>
        <taxon>Bacteria</taxon>
        <taxon>Pseudomonadati</taxon>
        <taxon>Thermodesulfobacteriota</taxon>
        <taxon>Desulfobacteria</taxon>
        <taxon>Desulfobacterales</taxon>
        <taxon>Desulfobacteraceae</taxon>
        <taxon>Desulforapulum</taxon>
    </lineage>
</organism>
<feature type="domain" description="Amidase" evidence="2">
    <location>
        <begin position="136"/>
        <end position="231"/>
    </location>
</feature>
<dbReference type="HOGENOM" id="CLU_1110018_0_0_7"/>
<name>C0QDU2_DESAH</name>
<dbReference type="SUPFAM" id="SSF75304">
    <property type="entry name" value="Amidase signature (AS) enzymes"/>
    <property type="match status" value="1"/>
</dbReference>
<dbReference type="KEGG" id="dat:HRM2_43070"/>
<dbReference type="STRING" id="177437.HRM2_43070"/>
<dbReference type="GO" id="GO:0003824">
    <property type="term" value="F:catalytic activity"/>
    <property type="evidence" value="ECO:0007669"/>
    <property type="project" value="InterPro"/>
</dbReference>
<evidence type="ECO:0000256" key="1">
    <source>
        <dbReference type="ARBA" id="ARBA00009199"/>
    </source>
</evidence>
<dbReference type="Proteomes" id="UP000000442">
    <property type="component" value="Chromosome"/>
</dbReference>
<keyword evidence="4" id="KW-1185">Reference proteome</keyword>
<comment type="similarity">
    <text evidence="1">Belongs to the amidase family.</text>
</comment>
<evidence type="ECO:0000313" key="3">
    <source>
        <dbReference type="EMBL" id="ACN17363.1"/>
    </source>
</evidence>
<gene>
    <name evidence="3" type="ordered locus">HRM2_43070</name>
</gene>
<dbReference type="PANTHER" id="PTHR11895:SF7">
    <property type="entry name" value="GLUTAMYL-TRNA(GLN) AMIDOTRANSFERASE SUBUNIT A, MITOCHONDRIAL"/>
    <property type="match status" value="1"/>
</dbReference>
<proteinExistence type="inferred from homology"/>
<dbReference type="AlphaFoldDB" id="C0QDU2"/>
<reference evidence="3 4" key="1">
    <citation type="journal article" date="2009" name="Environ. Microbiol.">
        <title>Genome sequence of Desulfobacterium autotrophicum HRM2, a marine sulfate reducer oxidizing organic carbon completely to carbon dioxide.</title>
        <authorList>
            <person name="Strittmatter A.W."/>
            <person name="Liesegang H."/>
            <person name="Rabus R."/>
            <person name="Decker I."/>
            <person name="Amann J."/>
            <person name="Andres S."/>
            <person name="Henne A."/>
            <person name="Fricke W.F."/>
            <person name="Martinez-Arias R."/>
            <person name="Bartels D."/>
            <person name="Goesmann A."/>
            <person name="Krause L."/>
            <person name="Puehler A."/>
            <person name="Klenk H.P."/>
            <person name="Richter M."/>
            <person name="Schuler M."/>
            <person name="Gloeckner F.O."/>
            <person name="Meyerdierks A."/>
            <person name="Gottschalk G."/>
            <person name="Amann R."/>
        </authorList>
    </citation>
    <scope>NUCLEOTIDE SEQUENCE [LARGE SCALE GENOMIC DNA]</scope>
    <source>
        <strain evidence="4">ATCC 43914 / DSM 3382 / HRM2</strain>
    </source>
</reference>
<evidence type="ECO:0000313" key="4">
    <source>
        <dbReference type="Proteomes" id="UP000000442"/>
    </source>
</evidence>
<dbReference type="PANTHER" id="PTHR11895">
    <property type="entry name" value="TRANSAMIDASE"/>
    <property type="match status" value="1"/>
</dbReference>
<dbReference type="Gene3D" id="3.90.1300.10">
    <property type="entry name" value="Amidase signature (AS) domain"/>
    <property type="match status" value="1"/>
</dbReference>
<dbReference type="InterPro" id="IPR036928">
    <property type="entry name" value="AS_sf"/>
</dbReference>
<dbReference type="InterPro" id="IPR023631">
    <property type="entry name" value="Amidase_dom"/>
</dbReference>
<protein>
    <recommendedName>
        <fullName evidence="2">Amidase domain-containing protein</fullName>
    </recommendedName>
</protein>
<dbReference type="Pfam" id="PF01425">
    <property type="entry name" value="Amidase"/>
    <property type="match status" value="1"/>
</dbReference>